<accession>A0A379GJZ8</accession>
<protein>
    <submittedName>
        <fullName evidence="2">Uncharacterized protein conserved in bacteria</fullName>
    </submittedName>
</protein>
<dbReference type="EMBL" id="UGTS01000006">
    <property type="protein sequence ID" value="SUC40893.1"/>
    <property type="molecule type" value="Genomic_DNA"/>
</dbReference>
<dbReference type="Proteomes" id="UP000254191">
    <property type="component" value="Unassembled WGS sequence"/>
</dbReference>
<reference evidence="2 3" key="1">
    <citation type="submission" date="2018-06" db="EMBL/GenBank/DDBJ databases">
        <authorList>
            <consortium name="Pathogen Informatics"/>
            <person name="Doyle S."/>
        </authorList>
    </citation>
    <scope>NUCLEOTIDE SEQUENCE [LARGE SCALE GENOMIC DNA]</scope>
    <source>
        <strain evidence="2 3">NCTC11938</strain>
    </source>
</reference>
<dbReference type="Pfam" id="PF09937">
    <property type="entry name" value="DUF2169"/>
    <property type="match status" value="1"/>
</dbReference>
<evidence type="ECO:0000259" key="1">
    <source>
        <dbReference type="Pfam" id="PF09937"/>
    </source>
</evidence>
<evidence type="ECO:0000313" key="3">
    <source>
        <dbReference type="Proteomes" id="UP000254191"/>
    </source>
</evidence>
<dbReference type="AlphaFoldDB" id="A0A379GJZ8"/>
<feature type="domain" description="DUF2169" evidence="1">
    <location>
        <begin position="2"/>
        <end position="60"/>
    </location>
</feature>
<dbReference type="InterPro" id="IPR018683">
    <property type="entry name" value="DUF2169"/>
</dbReference>
<sequence length="64" mass="7335">MSEPIPVDGVSLRHELAYGGTWQSPQQEQQQVIENPIGMGFYPDVEALDKQKRYPAPQIMERYS</sequence>
<organism evidence="2 3">
    <name type="scientific">Proteus mirabilis</name>
    <dbReference type="NCBI Taxonomy" id="584"/>
    <lineage>
        <taxon>Bacteria</taxon>
        <taxon>Pseudomonadati</taxon>
        <taxon>Pseudomonadota</taxon>
        <taxon>Gammaproteobacteria</taxon>
        <taxon>Enterobacterales</taxon>
        <taxon>Morganellaceae</taxon>
        <taxon>Proteus</taxon>
    </lineage>
</organism>
<evidence type="ECO:0000313" key="2">
    <source>
        <dbReference type="EMBL" id="SUC40893.1"/>
    </source>
</evidence>
<gene>
    <name evidence="2" type="ORF">NCTC11938_05195</name>
</gene>
<proteinExistence type="predicted"/>
<name>A0A379GJZ8_PROMI</name>